<dbReference type="InterPro" id="IPR000157">
    <property type="entry name" value="TIR_dom"/>
</dbReference>
<dbReference type="PANTHER" id="PTHR11017:SF479">
    <property type="entry name" value="DISEASE RESISTANCE PROTEIN (TIR-NBS-LRR CLASS) FAMILY"/>
    <property type="match status" value="1"/>
</dbReference>
<comment type="caution">
    <text evidence="3">The sequence shown here is derived from an EMBL/GenBank/DDBJ whole genome shotgun (WGS) entry which is preliminary data.</text>
</comment>
<dbReference type="GO" id="GO:0006952">
    <property type="term" value="P:defense response"/>
    <property type="evidence" value="ECO:0007669"/>
    <property type="project" value="InterPro"/>
</dbReference>
<dbReference type="Gene3D" id="3.40.50.300">
    <property type="entry name" value="P-loop containing nucleotide triphosphate hydrolases"/>
    <property type="match status" value="1"/>
</dbReference>
<name>A0AAV8SZD1_9ROSI</name>
<dbReference type="SMART" id="SM00255">
    <property type="entry name" value="TIR"/>
    <property type="match status" value="1"/>
</dbReference>
<dbReference type="EMBL" id="JAIWQS010000007">
    <property type="protein sequence ID" value="KAJ8759484.1"/>
    <property type="molecule type" value="Genomic_DNA"/>
</dbReference>
<dbReference type="PRINTS" id="PR00364">
    <property type="entry name" value="DISEASERSIST"/>
</dbReference>
<accession>A0AAV8SZD1</accession>
<dbReference type="InterPro" id="IPR002182">
    <property type="entry name" value="NB-ARC"/>
</dbReference>
<protein>
    <recommendedName>
        <fullName evidence="2">TIR domain-containing protein</fullName>
    </recommendedName>
</protein>
<keyword evidence="4" id="KW-1185">Reference proteome</keyword>
<dbReference type="SUPFAM" id="SSF52200">
    <property type="entry name" value="Toll/Interleukin receptor TIR domain"/>
    <property type="match status" value="1"/>
</dbReference>
<dbReference type="PROSITE" id="PS50104">
    <property type="entry name" value="TIR"/>
    <property type="match status" value="1"/>
</dbReference>
<dbReference type="InterPro" id="IPR035897">
    <property type="entry name" value="Toll_tir_struct_dom_sf"/>
</dbReference>
<dbReference type="Gene3D" id="3.40.50.10140">
    <property type="entry name" value="Toll/interleukin-1 receptor homology (TIR) domain"/>
    <property type="match status" value="1"/>
</dbReference>
<dbReference type="InterPro" id="IPR044974">
    <property type="entry name" value="Disease_R_plants"/>
</dbReference>
<evidence type="ECO:0000259" key="2">
    <source>
        <dbReference type="PROSITE" id="PS50104"/>
    </source>
</evidence>
<sequence>MAGPFSFPYSPTHQEKHDVFLSFRGQDTRKSLTSHLYAALEKAKIQTFMDDDGLDRGEAIAPSLLKAIEESKVSVIIFSENYADSRWCLDELVKIMECKKNNGQIAIPVFYKVSSSNVRHQSDSYEKAFDKLRKRYDDDKIHTWRDALKEAADLSGRSSNSIGDESKLIDQLVGDILKKLNRMSPIECSNLVGIDSRIKEVGSMLSMNDSQSVGIVGIWGMGGSGKTAIAGAVFNQVYMHFEGFHFLANVSGELKKSNEADLRNKAISSILEEKNLNLNTPNLEQAFIKDRLRRKKVLLVLDDVLVS</sequence>
<dbReference type="InterPro" id="IPR027417">
    <property type="entry name" value="P-loop_NTPase"/>
</dbReference>
<proteinExistence type="predicted"/>
<keyword evidence="1" id="KW-0520">NAD</keyword>
<dbReference type="GO" id="GO:0043531">
    <property type="term" value="F:ADP binding"/>
    <property type="evidence" value="ECO:0007669"/>
    <property type="project" value="InterPro"/>
</dbReference>
<reference evidence="3 4" key="1">
    <citation type="submission" date="2021-09" db="EMBL/GenBank/DDBJ databases">
        <title>Genomic insights and catalytic innovation underlie evolution of tropane alkaloids biosynthesis.</title>
        <authorList>
            <person name="Wang Y.-J."/>
            <person name="Tian T."/>
            <person name="Huang J.-P."/>
            <person name="Huang S.-X."/>
        </authorList>
    </citation>
    <scope>NUCLEOTIDE SEQUENCE [LARGE SCALE GENOMIC DNA]</scope>
    <source>
        <strain evidence="3">KIB-2018</strain>
        <tissue evidence="3">Leaf</tissue>
    </source>
</reference>
<evidence type="ECO:0000313" key="4">
    <source>
        <dbReference type="Proteomes" id="UP001159364"/>
    </source>
</evidence>
<feature type="domain" description="TIR" evidence="2">
    <location>
        <begin position="15"/>
        <end position="180"/>
    </location>
</feature>
<dbReference type="Pfam" id="PF00931">
    <property type="entry name" value="NB-ARC"/>
    <property type="match status" value="1"/>
</dbReference>
<evidence type="ECO:0000256" key="1">
    <source>
        <dbReference type="ARBA" id="ARBA00023027"/>
    </source>
</evidence>
<dbReference type="Pfam" id="PF01582">
    <property type="entry name" value="TIR"/>
    <property type="match status" value="1"/>
</dbReference>
<dbReference type="AlphaFoldDB" id="A0AAV8SZD1"/>
<dbReference type="PANTHER" id="PTHR11017">
    <property type="entry name" value="LEUCINE-RICH REPEAT-CONTAINING PROTEIN"/>
    <property type="match status" value="1"/>
</dbReference>
<dbReference type="SUPFAM" id="SSF52540">
    <property type="entry name" value="P-loop containing nucleoside triphosphate hydrolases"/>
    <property type="match status" value="1"/>
</dbReference>
<organism evidence="3 4">
    <name type="scientific">Erythroxylum novogranatense</name>
    <dbReference type="NCBI Taxonomy" id="1862640"/>
    <lineage>
        <taxon>Eukaryota</taxon>
        <taxon>Viridiplantae</taxon>
        <taxon>Streptophyta</taxon>
        <taxon>Embryophyta</taxon>
        <taxon>Tracheophyta</taxon>
        <taxon>Spermatophyta</taxon>
        <taxon>Magnoliopsida</taxon>
        <taxon>eudicotyledons</taxon>
        <taxon>Gunneridae</taxon>
        <taxon>Pentapetalae</taxon>
        <taxon>rosids</taxon>
        <taxon>fabids</taxon>
        <taxon>Malpighiales</taxon>
        <taxon>Erythroxylaceae</taxon>
        <taxon>Erythroxylum</taxon>
    </lineage>
</organism>
<dbReference type="Proteomes" id="UP001159364">
    <property type="component" value="Linkage Group LG07"/>
</dbReference>
<dbReference type="GO" id="GO:0007165">
    <property type="term" value="P:signal transduction"/>
    <property type="evidence" value="ECO:0007669"/>
    <property type="project" value="InterPro"/>
</dbReference>
<gene>
    <name evidence="3" type="ORF">K2173_007097</name>
</gene>
<dbReference type="FunFam" id="3.40.50.10140:FF:000007">
    <property type="entry name" value="Disease resistance protein (TIR-NBS-LRR class)"/>
    <property type="match status" value="1"/>
</dbReference>
<evidence type="ECO:0000313" key="3">
    <source>
        <dbReference type="EMBL" id="KAJ8759484.1"/>
    </source>
</evidence>